<dbReference type="Proteomes" id="UP000613177">
    <property type="component" value="Unassembled WGS sequence"/>
</dbReference>
<sequence>MEKDSIFCCPYTQKDCSCSLRNHTEARFSINFYFANNYPPAKFTKCTTGGALIIHGTEENYYGECIDVYGFSTVASLEDEEDMFLLQCP</sequence>
<protein>
    <submittedName>
        <fullName evidence="1">Uncharacterized protein</fullName>
    </submittedName>
</protein>
<evidence type="ECO:0000313" key="2">
    <source>
        <dbReference type="Proteomes" id="UP000613177"/>
    </source>
</evidence>
<dbReference type="AlphaFoldDB" id="A0A8H7VXE2"/>
<comment type="caution">
    <text evidence="1">The sequence shown here is derived from an EMBL/GenBank/DDBJ whole genome shotgun (WGS) entry which is preliminary data.</text>
</comment>
<proteinExistence type="predicted"/>
<reference evidence="1" key="1">
    <citation type="submission" date="2021-01" db="EMBL/GenBank/DDBJ databases">
        <title>Metabolic potential, ecology and presence of endohyphal bacteria is reflected in genomic diversity of Mucoromycotina.</title>
        <authorList>
            <person name="Muszewska A."/>
            <person name="Okrasinska A."/>
            <person name="Steczkiewicz K."/>
            <person name="Drgas O."/>
            <person name="Orlowska M."/>
            <person name="Perlinska-Lenart U."/>
            <person name="Aleksandrzak-Piekarczyk T."/>
            <person name="Szatraj K."/>
            <person name="Zielenkiewicz U."/>
            <person name="Pilsyk S."/>
            <person name="Malc E."/>
            <person name="Mieczkowski P."/>
            <person name="Kruszewska J.S."/>
            <person name="Biernat P."/>
            <person name="Pawlowska J."/>
        </authorList>
    </citation>
    <scope>NUCLEOTIDE SEQUENCE</scope>
    <source>
        <strain evidence="1">WA0000018081</strain>
    </source>
</reference>
<name>A0A8H7VXE2_9FUNG</name>
<keyword evidence="2" id="KW-1185">Reference proteome</keyword>
<accession>A0A8H7VXE2</accession>
<organism evidence="1 2">
    <name type="scientific">Thamnidium elegans</name>
    <dbReference type="NCBI Taxonomy" id="101142"/>
    <lineage>
        <taxon>Eukaryota</taxon>
        <taxon>Fungi</taxon>
        <taxon>Fungi incertae sedis</taxon>
        <taxon>Mucoromycota</taxon>
        <taxon>Mucoromycotina</taxon>
        <taxon>Mucoromycetes</taxon>
        <taxon>Mucorales</taxon>
        <taxon>Mucorineae</taxon>
        <taxon>Mucoraceae</taxon>
        <taxon>Thamnidium</taxon>
    </lineage>
</organism>
<dbReference type="EMBL" id="JAEPRE010000120">
    <property type="protein sequence ID" value="KAG2232193.1"/>
    <property type="molecule type" value="Genomic_DNA"/>
</dbReference>
<gene>
    <name evidence="1" type="ORF">INT48_004121</name>
</gene>
<evidence type="ECO:0000313" key="1">
    <source>
        <dbReference type="EMBL" id="KAG2232193.1"/>
    </source>
</evidence>